<evidence type="ECO:0000256" key="3">
    <source>
        <dbReference type="ARBA" id="ARBA00029509"/>
    </source>
</evidence>
<organism evidence="5 6">
    <name type="scientific">Intoshia linei</name>
    <dbReference type="NCBI Taxonomy" id="1819745"/>
    <lineage>
        <taxon>Eukaryota</taxon>
        <taxon>Metazoa</taxon>
        <taxon>Spiralia</taxon>
        <taxon>Lophotrochozoa</taxon>
        <taxon>Mesozoa</taxon>
        <taxon>Orthonectida</taxon>
        <taxon>Rhopaluridae</taxon>
        <taxon>Intoshia</taxon>
    </lineage>
</organism>
<dbReference type="EMBL" id="LWCA01001556">
    <property type="protein sequence ID" value="OAF64884.1"/>
    <property type="molecule type" value="Genomic_DNA"/>
</dbReference>
<protein>
    <recommendedName>
        <fullName evidence="3 4">Nonsense-mediated mRNA decay factor SMG8</fullName>
    </recommendedName>
</protein>
<proteinExistence type="inferred from homology"/>
<name>A0A177AUI7_9BILA</name>
<dbReference type="AlphaFoldDB" id="A0A177AUI7"/>
<dbReference type="GO" id="GO:0000184">
    <property type="term" value="P:nuclear-transcribed mRNA catabolic process, nonsense-mediated decay"/>
    <property type="evidence" value="ECO:0007669"/>
    <property type="project" value="UniProtKB-UniRule"/>
</dbReference>
<evidence type="ECO:0000256" key="1">
    <source>
        <dbReference type="ARBA" id="ARBA00006443"/>
    </source>
</evidence>
<gene>
    <name evidence="5" type="ORF">A3Q56_07401</name>
</gene>
<evidence type="ECO:0000313" key="5">
    <source>
        <dbReference type="EMBL" id="OAF64884.1"/>
    </source>
</evidence>
<evidence type="ECO:0000256" key="2">
    <source>
        <dbReference type="ARBA" id="ARBA00023161"/>
    </source>
</evidence>
<dbReference type="Pfam" id="PF10220">
    <property type="entry name" value="Smg8_Smg9"/>
    <property type="match status" value="1"/>
</dbReference>
<reference evidence="5 6" key="1">
    <citation type="submission" date="2016-04" db="EMBL/GenBank/DDBJ databases">
        <title>The genome of Intoshia linei affirms orthonectids as highly simplified spiralians.</title>
        <authorList>
            <person name="Mikhailov K.V."/>
            <person name="Slusarev G.S."/>
            <person name="Nikitin M.A."/>
            <person name="Logacheva M.D."/>
            <person name="Penin A."/>
            <person name="Aleoshin V."/>
            <person name="Panchin Y.V."/>
        </authorList>
    </citation>
    <scope>NUCLEOTIDE SEQUENCE [LARGE SCALE GENOMIC DNA]</scope>
    <source>
        <strain evidence="5">Intl2013</strain>
        <tissue evidence="5">Whole animal</tissue>
    </source>
</reference>
<dbReference type="Proteomes" id="UP000078046">
    <property type="component" value="Unassembled WGS sequence"/>
</dbReference>
<keyword evidence="2 4" id="KW-0866">Nonsense-mediated mRNA decay</keyword>
<evidence type="ECO:0000256" key="4">
    <source>
        <dbReference type="RuleBase" id="RU367133"/>
    </source>
</evidence>
<dbReference type="PANTHER" id="PTHR13091">
    <property type="entry name" value="AMPLIFIED IN BREAST CANCER 2-RELATED"/>
    <property type="match status" value="1"/>
</dbReference>
<evidence type="ECO:0000313" key="6">
    <source>
        <dbReference type="Proteomes" id="UP000078046"/>
    </source>
</evidence>
<comment type="similarity">
    <text evidence="1 4">Belongs to the SMG8 family.</text>
</comment>
<dbReference type="InterPro" id="IPR019354">
    <property type="entry name" value="SMG8-like"/>
</dbReference>
<sequence>MRWSIGTNNIHNQNFRKNNQIASVGIFIQEQNISPSEIIEKVNKLIGIQAFHLDEYDQRSHSIKCYYDEFEDVVFILAFSNFECPTFDSTIIDPELKDKLDDIERCVFISHKLLLYLLHVCHIVMIYNETHTYNITYIRTLRMLYKNLASTAGNKSTKNPFLTTISRMCSPRMLHSFNIDSIVDMLKNLESRNEIVVKEYLEEFKNNTEQCIIRINRRSTRSDEKPEGPFLFHIKEYSTGLMQNENNGKERVDTIRSVKYQFVNIPKQCQSYHVLWENISVVRKSTAYRVNIFNMQI</sequence>
<keyword evidence="6" id="KW-1185">Reference proteome</keyword>
<dbReference type="PANTHER" id="PTHR13091:SF0">
    <property type="entry name" value="NONSENSE-MEDIATED MRNA DECAY FACTOR SMG8"/>
    <property type="match status" value="1"/>
</dbReference>
<comment type="caution">
    <text evidence="5">The sequence shown here is derived from an EMBL/GenBank/DDBJ whole genome shotgun (WGS) entry which is preliminary data.</text>
</comment>
<accession>A0A177AUI7</accession>
<comment type="function">
    <text evidence="4">Involved in nonsense-mediated decay (NMD) of mRNAs containing premature stop codons.</text>
</comment>